<proteinExistence type="inferred from homology"/>
<keyword evidence="3 4" id="KW-0408">Iron</keyword>
<comment type="catalytic activity">
    <reaction evidence="5">
        <text>L-tryptophan + O2 = N-formyl-L-kynurenine</text>
        <dbReference type="Rhea" id="RHEA:24536"/>
        <dbReference type="ChEBI" id="CHEBI:15379"/>
        <dbReference type="ChEBI" id="CHEBI:57912"/>
        <dbReference type="ChEBI" id="CHEBI:58629"/>
    </reaction>
</comment>
<evidence type="ECO:0000313" key="7">
    <source>
        <dbReference type="Proteomes" id="UP000465221"/>
    </source>
</evidence>
<dbReference type="GO" id="GO:0033754">
    <property type="term" value="F:indoleamine 2,3-dioxygenase activity"/>
    <property type="evidence" value="ECO:0007669"/>
    <property type="project" value="UniProtKB-EC"/>
</dbReference>
<dbReference type="GO" id="GO:0020037">
    <property type="term" value="F:heme binding"/>
    <property type="evidence" value="ECO:0007669"/>
    <property type="project" value="UniProtKB-UniRule"/>
</dbReference>
<keyword evidence="2 4" id="KW-0479">Metal-binding</keyword>
<name>A0A8H3PFY3_9EURO</name>
<comment type="similarity">
    <text evidence="1 5">Belongs to the indoleamine 2,3-dioxygenase family.</text>
</comment>
<dbReference type="PANTHER" id="PTHR28657:SF3">
    <property type="entry name" value="INDOLEAMINE 2,3-DIOXYGENASE"/>
    <property type="match status" value="1"/>
</dbReference>
<feature type="binding site" description="proximal binding residue" evidence="4">
    <location>
        <position position="415"/>
    </location>
    <ligand>
        <name>heme b</name>
        <dbReference type="ChEBI" id="CHEBI:60344"/>
    </ligand>
    <ligandPart>
        <name>Fe</name>
        <dbReference type="ChEBI" id="CHEBI:18248"/>
    </ligandPart>
</feature>
<dbReference type="InterPro" id="IPR000898">
    <property type="entry name" value="Indolamine_dOase"/>
</dbReference>
<evidence type="ECO:0000256" key="1">
    <source>
        <dbReference type="ARBA" id="ARBA00007119"/>
    </source>
</evidence>
<keyword evidence="5 6" id="KW-0223">Dioxygenase</keyword>
<dbReference type="AlphaFoldDB" id="A0A8H3PFY3"/>
<dbReference type="Pfam" id="PF01231">
    <property type="entry name" value="IDO"/>
    <property type="match status" value="1"/>
</dbReference>
<evidence type="ECO:0000313" key="6">
    <source>
        <dbReference type="EMBL" id="GFF48410.1"/>
    </source>
</evidence>
<dbReference type="EMBL" id="BLKC01000074">
    <property type="protein sequence ID" value="GFF48410.1"/>
    <property type="molecule type" value="Genomic_DNA"/>
</dbReference>
<evidence type="ECO:0000256" key="2">
    <source>
        <dbReference type="ARBA" id="ARBA00022723"/>
    </source>
</evidence>
<organism evidence="6 7">
    <name type="scientific">Aspergillus udagawae</name>
    <dbReference type="NCBI Taxonomy" id="91492"/>
    <lineage>
        <taxon>Eukaryota</taxon>
        <taxon>Fungi</taxon>
        <taxon>Dikarya</taxon>
        <taxon>Ascomycota</taxon>
        <taxon>Pezizomycotina</taxon>
        <taxon>Eurotiomycetes</taxon>
        <taxon>Eurotiomycetidae</taxon>
        <taxon>Eurotiales</taxon>
        <taxon>Aspergillaceae</taxon>
        <taxon>Aspergillus</taxon>
        <taxon>Aspergillus subgen. Fumigati</taxon>
    </lineage>
</organism>
<protein>
    <recommendedName>
        <fullName evidence="5">Indoleamine 2,3-dioxygenase</fullName>
        <ecNumber evidence="5">1.13.11.52</ecNumber>
    </recommendedName>
</protein>
<dbReference type="PANTHER" id="PTHR28657">
    <property type="entry name" value="INDOLEAMINE 2,3-DIOXYGENASE"/>
    <property type="match status" value="1"/>
</dbReference>
<dbReference type="Gene3D" id="1.20.58.480">
    <property type="match status" value="1"/>
</dbReference>
<dbReference type="FunFam" id="1.20.58.480:FF:000005">
    <property type="entry name" value="Indoleamine 2,3-dioxygenase family protein"/>
    <property type="match status" value="1"/>
</dbReference>
<accession>A0A8H3PFY3</accession>
<comment type="caution">
    <text evidence="6">The sequence shown here is derived from an EMBL/GenBank/DDBJ whole genome shotgun (WGS) entry which is preliminary data.</text>
</comment>
<reference evidence="6 7" key="1">
    <citation type="submission" date="2020-01" db="EMBL/GenBank/DDBJ databases">
        <title>Draft genome sequence of Aspergillus udagawae IFM 46972.</title>
        <authorList>
            <person name="Takahashi H."/>
            <person name="Yaguchi T."/>
        </authorList>
    </citation>
    <scope>NUCLEOTIDE SEQUENCE [LARGE SCALE GENOMIC DNA]</scope>
    <source>
        <strain evidence="6 7">IFM 46972</strain>
    </source>
</reference>
<keyword evidence="5" id="KW-0560">Oxidoreductase</keyword>
<dbReference type="InterPro" id="IPR037217">
    <property type="entry name" value="Trp/Indoleamine_2_3_dOase-like"/>
</dbReference>
<evidence type="ECO:0000256" key="3">
    <source>
        <dbReference type="ARBA" id="ARBA00023004"/>
    </source>
</evidence>
<dbReference type="SUPFAM" id="SSF140959">
    <property type="entry name" value="Indolic compounds 2,3-dioxygenase-like"/>
    <property type="match status" value="1"/>
</dbReference>
<gene>
    <name evidence="6" type="ORF">IFM46972_08538</name>
</gene>
<keyword evidence="4 5" id="KW-0349">Heme</keyword>
<comment type="function">
    <text evidence="5">Produces N-formyl-kynurenine through the oxidation of tryptophan.</text>
</comment>
<dbReference type="EC" id="1.13.11.52" evidence="5"/>
<evidence type="ECO:0000256" key="5">
    <source>
        <dbReference type="RuleBase" id="RU369119"/>
    </source>
</evidence>
<dbReference type="Proteomes" id="UP000465221">
    <property type="component" value="Unassembled WGS sequence"/>
</dbReference>
<dbReference type="GO" id="GO:0019441">
    <property type="term" value="P:L-tryptophan catabolic process to kynurenine"/>
    <property type="evidence" value="ECO:0007669"/>
    <property type="project" value="UniProtKB-UniRule"/>
</dbReference>
<sequence>MTQTKVPPTSTTTLKRFPHIHDDPATLPRSLDPFTITTSTGFLPYCTAPATLPDAFKPLTALLDRMPVVREDGTPGLLAKYELGPVVETELPDLTDEVDKLVTADGSPDLYTVAAVFRDYSFLASAYLLEPCWENWCKAPENGYGLGRDKLPKAVARPMYHCAQLLDIPPFMSYAAAYSLFNYHLADPSKGLAYDNLRLVRAFERGLDPKSSEAGFILTHVDMVKESNGLISGALKVVDTLEQGGPRSIVNDGFREILASMEKIEASMEGKALFTVIATHGLTIPDMWANSKPAEYLSFRVFIFGITSQSMFPNGVVYDGVLDNKPLYFRGESGANDSMIPLLDHLLQIPMPSTPLTKILHEFRAYRPLPHREFLAYINSKAAEVDVRNFAVQDTETTVLFLKTLNHVRSFRWRHWLFAREYIIKRTPHPTATGGSPIVTWLPNQLSAVMDLMVSIYDTYLAPQKAAGVVSNGHLAYDATVQKQVEPMMEMVRDQREKLAREVERWCKERGV</sequence>
<dbReference type="GO" id="GO:0046872">
    <property type="term" value="F:metal ion binding"/>
    <property type="evidence" value="ECO:0007669"/>
    <property type="project" value="UniProtKB-UniRule"/>
</dbReference>
<evidence type="ECO:0000256" key="4">
    <source>
        <dbReference type="PIRSR" id="PIRSR600898-1"/>
    </source>
</evidence>